<protein>
    <submittedName>
        <fullName evidence="1">DUF4419 domain-containing protein</fullName>
    </submittedName>
</protein>
<evidence type="ECO:0000313" key="1">
    <source>
        <dbReference type="EMBL" id="TSE04121.1"/>
    </source>
</evidence>
<keyword evidence="2" id="KW-1185">Reference proteome</keyword>
<dbReference type="EMBL" id="VLNR01000088">
    <property type="protein sequence ID" value="TSE04121.1"/>
    <property type="molecule type" value="Genomic_DNA"/>
</dbReference>
<reference evidence="1 2" key="1">
    <citation type="submission" date="2019-07" db="EMBL/GenBank/DDBJ databases">
        <title>The draft genome sequence of Aquimarina algiphila M91.</title>
        <authorList>
            <person name="Meng X."/>
        </authorList>
    </citation>
    <scope>NUCLEOTIDE SEQUENCE [LARGE SCALE GENOMIC DNA]</scope>
    <source>
        <strain evidence="1 2">M91</strain>
    </source>
</reference>
<organism evidence="1 2">
    <name type="scientific">Aquimarina algiphila</name>
    <dbReference type="NCBI Taxonomy" id="2047982"/>
    <lineage>
        <taxon>Bacteria</taxon>
        <taxon>Pseudomonadati</taxon>
        <taxon>Bacteroidota</taxon>
        <taxon>Flavobacteriia</taxon>
        <taxon>Flavobacteriales</taxon>
        <taxon>Flavobacteriaceae</taxon>
        <taxon>Aquimarina</taxon>
    </lineage>
</organism>
<dbReference type="Pfam" id="PF14388">
    <property type="entry name" value="DUF4419"/>
    <property type="match status" value="1"/>
</dbReference>
<dbReference type="PROSITE" id="PS51257">
    <property type="entry name" value="PROKAR_LIPOPROTEIN"/>
    <property type="match status" value="1"/>
</dbReference>
<comment type="caution">
    <text evidence="1">The sequence shown here is derived from an EMBL/GenBank/DDBJ whole genome shotgun (WGS) entry which is preliminary data.</text>
</comment>
<dbReference type="Gene3D" id="2.30.30.40">
    <property type="entry name" value="SH3 Domains"/>
    <property type="match status" value="1"/>
</dbReference>
<accession>A0A554VBX2</accession>
<gene>
    <name evidence="1" type="ORF">FOF46_27420</name>
</gene>
<dbReference type="InterPro" id="IPR025533">
    <property type="entry name" value="DUF4419"/>
</dbReference>
<dbReference type="PANTHER" id="PTHR31252">
    <property type="entry name" value="DUF4419 DOMAIN-CONTAINING PROTEIN"/>
    <property type="match status" value="1"/>
</dbReference>
<dbReference type="AlphaFoldDB" id="A0A554VBX2"/>
<dbReference type="PANTHER" id="PTHR31252:SF11">
    <property type="entry name" value="DUF4419 DOMAIN-CONTAINING PROTEIN"/>
    <property type="match status" value="1"/>
</dbReference>
<name>A0A554VBX2_9FLAO</name>
<dbReference type="OrthoDB" id="9806766at2"/>
<evidence type="ECO:0000313" key="2">
    <source>
        <dbReference type="Proteomes" id="UP000318833"/>
    </source>
</evidence>
<sequence length="636" mass="72776">MKCNYVSMKSRLWIYCILFLSILVFSCKENNDRQAIEKTEDTENAIDFGEEETNEKLVVIAKQGLVIRDEPGLTGYKIGKFEYLSEVEVIEVTDQVLELKDENTVIKGNWVKVVFEAYKSAYVFDGFLKTKDELKASNASYQFKVANVKMATNLLSTVNCKVAVQKAIGKEVYFLPEESEKKELVYSGNNIFLETVQLAYDSHRPLVLSPDIIWLAIAQGFSCHVNENFKTLEDKIFVTDKPDKIKCREDSLSKGAKHWGKLVSSLSNETKKYTQKNLYKAMVPNFSTTTSLETTSFEVTLLESFEQAFEYVGETGCGIPYITIEGIPEDWGKIYANIDNLKGYGLDDWIDQLKPVLQEFENASKGEINTVFWKDIYKNASEYGAFYISGWIVKFFPYIKTLESDVTGSYDPETGMTKVKEVYIKNPFYKDNDYLMSTLSTDDFPSGFSQIDILWNDYFNDKTIDIEVYAGFLGISQSSDISLKPYITYAICKKDASIIETETVYNSGGTSHDSYEYWIPYPVENKLIKQLSVYDIKKHKTNDIAIAYIKESIRSKFDVDGVKIDFVVLTNGTVTDIKIENSKDEQLLSDIRKYLYDLPQKWFPALAPIGIIDNDWDLETDTKKLMKVNSKIILEF</sequence>
<dbReference type="Proteomes" id="UP000318833">
    <property type="component" value="Unassembled WGS sequence"/>
</dbReference>
<proteinExistence type="predicted"/>